<feature type="region of interest" description="Disordered" evidence="1">
    <location>
        <begin position="155"/>
        <end position="196"/>
    </location>
</feature>
<feature type="region of interest" description="Disordered" evidence="1">
    <location>
        <begin position="225"/>
        <end position="246"/>
    </location>
</feature>
<keyword evidence="3" id="KW-1185">Reference proteome</keyword>
<evidence type="ECO:0000313" key="2">
    <source>
        <dbReference type="EMBL" id="VDO16122.1"/>
    </source>
</evidence>
<dbReference type="EMBL" id="UZAG01003937">
    <property type="protein sequence ID" value="VDO16122.1"/>
    <property type="molecule type" value="Genomic_DNA"/>
</dbReference>
<evidence type="ECO:0000256" key="1">
    <source>
        <dbReference type="SAM" id="MobiDB-lite"/>
    </source>
</evidence>
<evidence type="ECO:0000313" key="4">
    <source>
        <dbReference type="WBParaSite" id="BTMF_0000481601-mRNA-1"/>
    </source>
</evidence>
<evidence type="ECO:0000313" key="3">
    <source>
        <dbReference type="Proteomes" id="UP000280834"/>
    </source>
</evidence>
<name>A0A0R3QEM5_9BILA</name>
<proteinExistence type="predicted"/>
<feature type="region of interest" description="Disordered" evidence="1">
    <location>
        <begin position="1"/>
        <end position="34"/>
    </location>
</feature>
<reference evidence="4" key="1">
    <citation type="submission" date="2017-02" db="UniProtKB">
        <authorList>
            <consortium name="WormBaseParasite"/>
        </authorList>
    </citation>
    <scope>IDENTIFICATION</scope>
</reference>
<organism evidence="4">
    <name type="scientific">Brugia timori</name>
    <dbReference type="NCBI Taxonomy" id="42155"/>
    <lineage>
        <taxon>Eukaryota</taxon>
        <taxon>Metazoa</taxon>
        <taxon>Ecdysozoa</taxon>
        <taxon>Nematoda</taxon>
        <taxon>Chromadorea</taxon>
        <taxon>Rhabditida</taxon>
        <taxon>Spirurina</taxon>
        <taxon>Spiruromorpha</taxon>
        <taxon>Filarioidea</taxon>
        <taxon>Onchocercidae</taxon>
        <taxon>Brugia</taxon>
    </lineage>
</organism>
<dbReference type="WBParaSite" id="BTMF_0000481601-mRNA-1">
    <property type="protein sequence ID" value="BTMF_0000481601-mRNA-1"/>
    <property type="gene ID" value="BTMF_0000481601"/>
</dbReference>
<reference evidence="2 3" key="2">
    <citation type="submission" date="2018-11" db="EMBL/GenBank/DDBJ databases">
        <authorList>
            <consortium name="Pathogen Informatics"/>
        </authorList>
    </citation>
    <scope>NUCLEOTIDE SEQUENCE [LARGE SCALE GENOMIC DNA]</scope>
</reference>
<protein>
    <submittedName>
        <fullName evidence="4">DUF222 domain-containing protein</fullName>
    </submittedName>
</protein>
<sequence>MFRLDLGQPARCRSGSGPRQAREKGRDEQRCGPPDLEHLRQIETLRRGAAVVARMPHLDQHLAREFAVAAGLSVGHQPGIEHFRRNPAKDGDRRHVAETSLLGRGDGHADATGEAVLQCVCHSLPSTTGGTDELQGDQRPFRPAVPARQPRVLRRTPGHHHRRDAFAHPRALRRPPERRALRSAGSAAGGHDAGGRACHARVAGVGARAVGETIGRPCNAAAMLSGREGTKRRKRHPERIPSGQEKSPEAAMLLGFSVLGLASSARVLAEPEGFEPSMRLYTPYSLSRGAPSATRSQFLKEAEIMPSLRRLVGPDRRLCATRAPPTPYIFRRSRPRS</sequence>
<accession>A0A0R3QEM5</accession>
<dbReference type="Proteomes" id="UP000280834">
    <property type="component" value="Unassembled WGS sequence"/>
</dbReference>
<feature type="compositionally biased region" description="Basic and acidic residues" evidence="1">
    <location>
        <begin position="20"/>
        <end position="34"/>
    </location>
</feature>
<gene>
    <name evidence="2" type="ORF">BTMF_LOCUS4107</name>
</gene>
<dbReference type="AlphaFoldDB" id="A0A0R3QEM5"/>